<dbReference type="InterPro" id="IPR043502">
    <property type="entry name" value="DNA/RNA_pol_sf"/>
</dbReference>
<dbReference type="SUPFAM" id="SSF56672">
    <property type="entry name" value="DNA/RNA polymerases"/>
    <property type="match status" value="1"/>
</dbReference>
<dbReference type="EMBL" id="KV424127">
    <property type="protein sequence ID" value="KZT51082.1"/>
    <property type="molecule type" value="Genomic_DNA"/>
</dbReference>
<dbReference type="STRING" id="1353952.A0A165CN36"/>
<protein>
    <submittedName>
        <fullName evidence="1">Uncharacterized protein</fullName>
    </submittedName>
</protein>
<dbReference type="InParanoid" id="A0A165CN36"/>
<feature type="non-terminal residue" evidence="1">
    <location>
        <position position="1"/>
    </location>
</feature>
<sequence length="52" mass="6324">NNNTIKDVTPMPDQDEIRRWVARFPFRSKLDLRNAFEMLRVEPDDVWKTSFQ</sequence>
<dbReference type="OrthoDB" id="3255636at2759"/>
<feature type="non-terminal residue" evidence="1">
    <location>
        <position position="52"/>
    </location>
</feature>
<dbReference type="Gene3D" id="3.10.10.10">
    <property type="entry name" value="HIV Type 1 Reverse Transcriptase, subunit A, domain 1"/>
    <property type="match status" value="1"/>
</dbReference>
<dbReference type="Proteomes" id="UP000076842">
    <property type="component" value="Unassembled WGS sequence"/>
</dbReference>
<proteinExistence type="predicted"/>
<evidence type="ECO:0000313" key="2">
    <source>
        <dbReference type="Proteomes" id="UP000076842"/>
    </source>
</evidence>
<dbReference type="Gene3D" id="3.30.70.270">
    <property type="match status" value="1"/>
</dbReference>
<reference evidence="1 2" key="1">
    <citation type="journal article" date="2016" name="Mol. Biol. Evol.">
        <title>Comparative Genomics of Early-Diverging Mushroom-Forming Fungi Provides Insights into the Origins of Lignocellulose Decay Capabilities.</title>
        <authorList>
            <person name="Nagy L.G."/>
            <person name="Riley R."/>
            <person name="Tritt A."/>
            <person name="Adam C."/>
            <person name="Daum C."/>
            <person name="Floudas D."/>
            <person name="Sun H."/>
            <person name="Yadav J.S."/>
            <person name="Pangilinan J."/>
            <person name="Larsson K.H."/>
            <person name="Matsuura K."/>
            <person name="Barry K."/>
            <person name="Labutti K."/>
            <person name="Kuo R."/>
            <person name="Ohm R.A."/>
            <person name="Bhattacharya S.S."/>
            <person name="Shirouzu T."/>
            <person name="Yoshinaga Y."/>
            <person name="Martin F.M."/>
            <person name="Grigoriev I.V."/>
            <person name="Hibbett D.S."/>
        </authorList>
    </citation>
    <scope>NUCLEOTIDE SEQUENCE [LARGE SCALE GENOMIC DNA]</scope>
    <source>
        <strain evidence="1 2">HHB12733</strain>
    </source>
</reference>
<name>A0A165CN36_9BASI</name>
<evidence type="ECO:0000313" key="1">
    <source>
        <dbReference type="EMBL" id="KZT51082.1"/>
    </source>
</evidence>
<dbReference type="InterPro" id="IPR043128">
    <property type="entry name" value="Rev_trsase/Diguanyl_cyclase"/>
</dbReference>
<keyword evidence="2" id="KW-1185">Reference proteome</keyword>
<organism evidence="1 2">
    <name type="scientific">Calocera cornea HHB12733</name>
    <dbReference type="NCBI Taxonomy" id="1353952"/>
    <lineage>
        <taxon>Eukaryota</taxon>
        <taxon>Fungi</taxon>
        <taxon>Dikarya</taxon>
        <taxon>Basidiomycota</taxon>
        <taxon>Agaricomycotina</taxon>
        <taxon>Dacrymycetes</taxon>
        <taxon>Dacrymycetales</taxon>
        <taxon>Dacrymycetaceae</taxon>
        <taxon>Calocera</taxon>
    </lineage>
</organism>
<dbReference type="AlphaFoldDB" id="A0A165CN36"/>
<gene>
    <name evidence="1" type="ORF">CALCODRAFT_411033</name>
</gene>
<accession>A0A165CN36</accession>